<reference evidence="5" key="1">
    <citation type="submission" date="2020-12" db="EMBL/GenBank/DDBJ databases">
        <title>Metabolic potential, ecology and presence of endohyphal bacteria is reflected in genomic diversity of Mucoromycotina.</title>
        <authorList>
            <person name="Muszewska A."/>
            <person name="Okrasinska A."/>
            <person name="Steczkiewicz K."/>
            <person name="Drgas O."/>
            <person name="Orlowska M."/>
            <person name="Perlinska-Lenart U."/>
            <person name="Aleksandrzak-Piekarczyk T."/>
            <person name="Szatraj K."/>
            <person name="Zielenkiewicz U."/>
            <person name="Pilsyk S."/>
            <person name="Malc E."/>
            <person name="Mieczkowski P."/>
            <person name="Kruszewska J.S."/>
            <person name="Biernat P."/>
            <person name="Pawlowska J."/>
        </authorList>
    </citation>
    <scope>NUCLEOTIDE SEQUENCE</scope>
    <source>
        <strain evidence="5">WA0000067209</strain>
    </source>
</reference>
<dbReference type="Pfam" id="PF00134">
    <property type="entry name" value="Cyclin_N"/>
    <property type="match status" value="1"/>
</dbReference>
<dbReference type="GO" id="GO:0016538">
    <property type="term" value="F:cyclin-dependent protein serine/threonine kinase regulator activity"/>
    <property type="evidence" value="ECO:0007669"/>
    <property type="project" value="InterPro"/>
</dbReference>
<dbReference type="Pfam" id="PF16899">
    <property type="entry name" value="Cyclin_C_2"/>
    <property type="match status" value="1"/>
</dbReference>
<dbReference type="EMBL" id="JAEPQZ010000009">
    <property type="protein sequence ID" value="KAG2177308.1"/>
    <property type="molecule type" value="Genomic_DNA"/>
</dbReference>
<proteinExistence type="inferred from homology"/>
<protein>
    <recommendedName>
        <fullName evidence="4">Cyclin-like domain-containing protein</fullName>
    </recommendedName>
</protein>
<evidence type="ECO:0000256" key="3">
    <source>
        <dbReference type="SAM" id="MobiDB-lite"/>
    </source>
</evidence>
<keyword evidence="1 2" id="KW-0195">Cyclin</keyword>
<dbReference type="PANTHER" id="PTHR10026">
    <property type="entry name" value="CYCLIN"/>
    <property type="match status" value="1"/>
</dbReference>
<dbReference type="CDD" id="cd20525">
    <property type="entry name" value="CYCLIN_CCNH_rpt2"/>
    <property type="match status" value="1"/>
</dbReference>
<accession>A0A8H7UEU8</accession>
<dbReference type="CDD" id="cd20524">
    <property type="entry name" value="CYCLIN_CCNH_rpt1"/>
    <property type="match status" value="1"/>
</dbReference>
<dbReference type="InterPro" id="IPR013763">
    <property type="entry name" value="Cyclin-like_dom"/>
</dbReference>
<evidence type="ECO:0000256" key="2">
    <source>
        <dbReference type="RuleBase" id="RU000383"/>
    </source>
</evidence>
<dbReference type="SUPFAM" id="SSF47954">
    <property type="entry name" value="Cyclin-like"/>
    <property type="match status" value="2"/>
</dbReference>
<dbReference type="Gene3D" id="1.10.472.10">
    <property type="entry name" value="Cyclin-like"/>
    <property type="match status" value="2"/>
</dbReference>
<dbReference type="InterPro" id="IPR006671">
    <property type="entry name" value="Cyclin_N"/>
</dbReference>
<dbReference type="InterPro" id="IPR036915">
    <property type="entry name" value="Cyclin-like_sf"/>
</dbReference>
<dbReference type="InterPro" id="IPR043198">
    <property type="entry name" value="Cyclin/Ssn8"/>
</dbReference>
<evidence type="ECO:0000313" key="6">
    <source>
        <dbReference type="Proteomes" id="UP000654370"/>
    </source>
</evidence>
<dbReference type="OrthoDB" id="340962at2759"/>
<dbReference type="SMART" id="SM00385">
    <property type="entry name" value="CYCLIN"/>
    <property type="match status" value="1"/>
</dbReference>
<dbReference type="Proteomes" id="UP000654370">
    <property type="component" value="Unassembled WGS sequence"/>
</dbReference>
<feature type="domain" description="Cyclin-like" evidence="4">
    <location>
        <begin position="95"/>
        <end position="177"/>
    </location>
</feature>
<evidence type="ECO:0000256" key="1">
    <source>
        <dbReference type="ARBA" id="ARBA00023127"/>
    </source>
</evidence>
<organism evidence="5 6">
    <name type="scientific">Mortierella isabellina</name>
    <name type="common">Filamentous fungus</name>
    <name type="synonym">Umbelopsis isabellina</name>
    <dbReference type="NCBI Taxonomy" id="91625"/>
    <lineage>
        <taxon>Eukaryota</taxon>
        <taxon>Fungi</taxon>
        <taxon>Fungi incertae sedis</taxon>
        <taxon>Mucoromycota</taxon>
        <taxon>Mucoromycotina</taxon>
        <taxon>Umbelopsidomycetes</taxon>
        <taxon>Umbelopsidales</taxon>
        <taxon>Umbelopsidaceae</taxon>
        <taxon>Umbelopsis</taxon>
    </lineage>
</organism>
<comment type="similarity">
    <text evidence="2">Belongs to the cyclin family.</text>
</comment>
<dbReference type="InterPro" id="IPR031658">
    <property type="entry name" value="Cyclin_C_2"/>
</dbReference>
<comment type="caution">
    <text evidence="5">The sequence shown here is derived from an EMBL/GenBank/DDBJ whole genome shotgun (WGS) entry which is preliminary data.</text>
</comment>
<feature type="compositionally biased region" description="Polar residues" evidence="3">
    <location>
        <begin position="1"/>
        <end position="16"/>
    </location>
</feature>
<dbReference type="AlphaFoldDB" id="A0A8H7UEU8"/>
<keyword evidence="6" id="KW-1185">Reference proteome</keyword>
<sequence>MTSTAESQSPALSSTTKDTKDLPPLYHQTSQYRHWRFSYAQLLNIREASNAGAVERVKSNYEQEMAESQDTSYSKDEVKFLTVEDELALCVFYETRLQHMCNLVKLPDTVMYTAVMYMKRFFLHNTVMDYHPKDVLYTCLFLATKAENERLSIDEFCQKLRVRSSDSVLNLEFTVSQGLKFEYCIYHPFRAAYGFFLDLQTVMTEMKPLKTLYNKVQALIAKLVLTDVPFIYQPSQIALACFMVADGDPDIQKAINSYIDLRFMDQKSMLISIKEDIDSTLKNYKPVSQEDAKTIDRSLRFCANPANNPESSM</sequence>
<evidence type="ECO:0000313" key="5">
    <source>
        <dbReference type="EMBL" id="KAG2177308.1"/>
    </source>
</evidence>
<name>A0A8H7UEU8_MORIS</name>
<feature type="region of interest" description="Disordered" evidence="3">
    <location>
        <begin position="1"/>
        <end position="24"/>
    </location>
</feature>
<evidence type="ECO:0000259" key="4">
    <source>
        <dbReference type="SMART" id="SM00385"/>
    </source>
</evidence>
<gene>
    <name evidence="5" type="ORF">INT43_007965</name>
</gene>
<dbReference type="GO" id="GO:0006357">
    <property type="term" value="P:regulation of transcription by RNA polymerase II"/>
    <property type="evidence" value="ECO:0007669"/>
    <property type="project" value="InterPro"/>
</dbReference>